<sequence>MAYDTRLWLDCPVSRATTTSTPVATTITKATEYHLANIPTIIPRNTVFDFPIAAYINTAGPILEQKTAKQRCLRRRERKTSGMKGETKQVTITTITWTRSDSDDDAAVQISAAQAGSGVYISLTPLTVRGKLATARIRGRGRWLRMCLSMVSGDDASGILLGDPSTRTMTAPIQDHFEATMLMDLLGYQVGRMPDESATWIPWHKASAWDTDKALVPLATSATPPPDCQYINPSQLLQGTVYPYPSVGGVPIQHACVTGNLSQQREHKQNALLEPMIPQLMFHESAHLLKVDLVLQFVQPHRRWVFLFGWAGRTAYSSTGLFAGLVDGFINPGTANLFDGTFSCCVPACFQHPMGTGTDVQGSPEHSDTLSRCVSGPDDAGELESGARRFLCGLRLPSSPVAPAVAQGAMHSLIKLRPHPLQCLVLVGPKNTPNTILQGTNLHMSSLSTTRYRVRGIADSISDEQAGIRFRPYTLRAWKIGLNIRETLPLHRPAFAYVTPSYGIDPYSSSSSPSSFSSDQQKAPSASSYHTAPPLHRSNTREAPDPDFPPITTMFDVVNGRRIAIQNTQVSRLNCPSHAVPQEGTMSHMVPMINVDVFPVTVGDELGSLRGFGGSRKTERSKTESTSKDNTEFGPRGGSAGYGGYGGGLGGY</sequence>
<feature type="compositionally biased region" description="Polar residues" evidence="1">
    <location>
        <begin position="519"/>
        <end position="530"/>
    </location>
</feature>
<feature type="compositionally biased region" description="Low complexity" evidence="1">
    <location>
        <begin position="508"/>
        <end position="518"/>
    </location>
</feature>
<gene>
    <name evidence="2" type="ORF">BDQ94DRAFT_158147</name>
</gene>
<dbReference type="EMBL" id="KZ852039">
    <property type="protein sequence ID" value="RDH35995.1"/>
    <property type="molecule type" value="Genomic_DNA"/>
</dbReference>
<proteinExistence type="predicted"/>
<dbReference type="GeneID" id="38137246"/>
<evidence type="ECO:0000313" key="3">
    <source>
        <dbReference type="Proteomes" id="UP000253729"/>
    </source>
</evidence>
<dbReference type="AlphaFoldDB" id="A0A3F3QA55"/>
<organism evidence="2 3">
    <name type="scientific">Aspergillus welwitschiae</name>
    <dbReference type="NCBI Taxonomy" id="1341132"/>
    <lineage>
        <taxon>Eukaryota</taxon>
        <taxon>Fungi</taxon>
        <taxon>Dikarya</taxon>
        <taxon>Ascomycota</taxon>
        <taxon>Pezizomycotina</taxon>
        <taxon>Eurotiomycetes</taxon>
        <taxon>Eurotiomycetidae</taxon>
        <taxon>Eurotiales</taxon>
        <taxon>Aspergillaceae</taxon>
        <taxon>Aspergillus</taxon>
        <taxon>Aspergillus subgen. Circumdati</taxon>
    </lineage>
</organism>
<keyword evidence="3" id="KW-1185">Reference proteome</keyword>
<name>A0A3F3QA55_9EURO</name>
<dbReference type="RefSeq" id="XP_026629017.1">
    <property type="nucleotide sequence ID" value="XM_026768890.1"/>
</dbReference>
<dbReference type="Proteomes" id="UP000253729">
    <property type="component" value="Unassembled WGS sequence"/>
</dbReference>
<reference evidence="2 3" key="1">
    <citation type="submission" date="2018-07" db="EMBL/GenBank/DDBJ databases">
        <title>The genomes of Aspergillus section Nigri reveals drivers in fungal speciation.</title>
        <authorList>
            <consortium name="DOE Joint Genome Institute"/>
            <person name="Vesth T.C."/>
            <person name="Nybo J."/>
            <person name="Theobald S."/>
            <person name="Brandl J."/>
            <person name="Frisvad J.C."/>
            <person name="Nielsen K.F."/>
            <person name="Lyhne E.K."/>
            <person name="Kogle M.E."/>
            <person name="Kuo A."/>
            <person name="Riley R."/>
            <person name="Clum A."/>
            <person name="Nolan M."/>
            <person name="Lipzen A."/>
            <person name="Salamov A."/>
            <person name="Henrissat B."/>
            <person name="Wiebenga A."/>
            <person name="De vries R.P."/>
            <person name="Grigoriev I.V."/>
            <person name="Mortensen U.H."/>
            <person name="Andersen M.R."/>
            <person name="Baker S.E."/>
        </authorList>
    </citation>
    <scope>NUCLEOTIDE SEQUENCE [LARGE SCALE GENOMIC DNA]</scope>
    <source>
        <strain evidence="2 3">CBS 139.54b</strain>
    </source>
</reference>
<evidence type="ECO:0000313" key="2">
    <source>
        <dbReference type="EMBL" id="RDH35995.1"/>
    </source>
</evidence>
<evidence type="ECO:0000256" key="1">
    <source>
        <dbReference type="SAM" id="MobiDB-lite"/>
    </source>
</evidence>
<feature type="region of interest" description="Disordered" evidence="1">
    <location>
        <begin position="508"/>
        <end position="551"/>
    </location>
</feature>
<accession>A0A3F3QA55</accession>
<feature type="compositionally biased region" description="Gly residues" evidence="1">
    <location>
        <begin position="635"/>
        <end position="652"/>
    </location>
</feature>
<feature type="compositionally biased region" description="Basic and acidic residues" evidence="1">
    <location>
        <begin position="616"/>
        <end position="631"/>
    </location>
</feature>
<protein>
    <submittedName>
        <fullName evidence="2">Uncharacterized protein</fullName>
    </submittedName>
</protein>
<feature type="region of interest" description="Disordered" evidence="1">
    <location>
        <begin position="610"/>
        <end position="652"/>
    </location>
</feature>